<evidence type="ECO:0000313" key="7">
    <source>
        <dbReference type="Proteomes" id="UP001630127"/>
    </source>
</evidence>
<dbReference type="InterPro" id="IPR057983">
    <property type="entry name" value="NAA35-like_N"/>
</dbReference>
<dbReference type="Proteomes" id="UP001630127">
    <property type="component" value="Unassembled WGS sequence"/>
</dbReference>
<sequence length="154" mass="17118">MAAETNAGIGEIPNLRDGELINGENFNLLAAVPALEIMHPKMESGIVSNYCSVDEAIEKGAAHLCFPIVDFSLPSNCFQFLPHSHLRFCLQNCLLNDENVLVLRTLSTYNCFKDAQRIAKEPRTNYSNDPDKLNELRSLEQVAEHNVCLPLGNC</sequence>
<dbReference type="GO" id="GO:0005737">
    <property type="term" value="C:cytoplasm"/>
    <property type="evidence" value="ECO:0007669"/>
    <property type="project" value="UniProtKB-SubCell"/>
</dbReference>
<dbReference type="PANTHER" id="PTHR21373:SF0">
    <property type="entry name" value="N-ALPHA-ACETYLTRANSFERASE 35, NATC AUXILIARY SUBUNIT"/>
    <property type="match status" value="1"/>
</dbReference>
<evidence type="ECO:0000256" key="1">
    <source>
        <dbReference type="ARBA" id="ARBA00004496"/>
    </source>
</evidence>
<proteinExistence type="inferred from homology"/>
<reference evidence="6 7" key="1">
    <citation type="submission" date="2024-11" db="EMBL/GenBank/DDBJ databases">
        <title>A near-complete genome assembly of Cinchona calisaya.</title>
        <authorList>
            <person name="Lian D.C."/>
            <person name="Zhao X.W."/>
            <person name="Wei L."/>
        </authorList>
    </citation>
    <scope>NUCLEOTIDE SEQUENCE [LARGE SCALE GENOMIC DNA]</scope>
    <source>
        <tissue evidence="6">Nenye</tissue>
    </source>
</reference>
<evidence type="ECO:0000256" key="3">
    <source>
        <dbReference type="ARBA" id="ARBA00022490"/>
    </source>
</evidence>
<evidence type="ECO:0000313" key="6">
    <source>
        <dbReference type="EMBL" id="KAL3535906.1"/>
    </source>
</evidence>
<accession>A0ABD3AXI4</accession>
<organism evidence="6 7">
    <name type="scientific">Cinchona calisaya</name>
    <dbReference type="NCBI Taxonomy" id="153742"/>
    <lineage>
        <taxon>Eukaryota</taxon>
        <taxon>Viridiplantae</taxon>
        <taxon>Streptophyta</taxon>
        <taxon>Embryophyta</taxon>
        <taxon>Tracheophyta</taxon>
        <taxon>Spermatophyta</taxon>
        <taxon>Magnoliopsida</taxon>
        <taxon>eudicotyledons</taxon>
        <taxon>Gunneridae</taxon>
        <taxon>Pentapetalae</taxon>
        <taxon>asterids</taxon>
        <taxon>lamiids</taxon>
        <taxon>Gentianales</taxon>
        <taxon>Rubiaceae</taxon>
        <taxon>Cinchonoideae</taxon>
        <taxon>Cinchoneae</taxon>
        <taxon>Cinchona</taxon>
    </lineage>
</organism>
<feature type="domain" description="NAA35-like TPR repeats" evidence="5">
    <location>
        <begin position="104"/>
        <end position="147"/>
    </location>
</feature>
<dbReference type="PANTHER" id="PTHR21373">
    <property type="entry name" value="GLUCOSE REPRESSIBLE PROTEIN MAK10"/>
    <property type="match status" value="1"/>
</dbReference>
<dbReference type="InterPro" id="IPR057982">
    <property type="entry name" value="TPR_NAA35"/>
</dbReference>
<dbReference type="EMBL" id="JBJUIK010000002">
    <property type="protein sequence ID" value="KAL3535906.1"/>
    <property type="molecule type" value="Genomic_DNA"/>
</dbReference>
<dbReference type="Pfam" id="PF25789">
    <property type="entry name" value="TPR_NAA35"/>
    <property type="match status" value="1"/>
</dbReference>
<comment type="subcellular location">
    <subcellularLocation>
        <location evidence="1">Cytoplasm</location>
    </subcellularLocation>
</comment>
<dbReference type="Pfam" id="PF04112">
    <property type="entry name" value="Mak10"/>
    <property type="match status" value="1"/>
</dbReference>
<evidence type="ECO:0000259" key="4">
    <source>
        <dbReference type="Pfam" id="PF04112"/>
    </source>
</evidence>
<evidence type="ECO:0000256" key="2">
    <source>
        <dbReference type="ARBA" id="ARBA00006289"/>
    </source>
</evidence>
<comment type="caution">
    <text evidence="6">The sequence shown here is derived from an EMBL/GenBank/DDBJ whole genome shotgun (WGS) entry which is preliminary data.</text>
</comment>
<feature type="domain" description="NAA35-like N-terminal" evidence="4">
    <location>
        <begin position="18"/>
        <end position="50"/>
    </location>
</feature>
<protein>
    <submittedName>
        <fullName evidence="6">Uncharacterized protein</fullName>
    </submittedName>
</protein>
<name>A0ABD3AXI4_9GENT</name>
<keyword evidence="7" id="KW-1185">Reference proteome</keyword>
<dbReference type="AlphaFoldDB" id="A0ABD3AXI4"/>
<keyword evidence="3" id="KW-0963">Cytoplasm</keyword>
<gene>
    <name evidence="6" type="ORF">ACH5RR_004367</name>
</gene>
<evidence type="ECO:0000259" key="5">
    <source>
        <dbReference type="Pfam" id="PF25789"/>
    </source>
</evidence>
<comment type="similarity">
    <text evidence="2">Belongs to the MAK10 family.</text>
</comment>
<dbReference type="InterPro" id="IPR007244">
    <property type="entry name" value="Naa35_N"/>
</dbReference>